<dbReference type="EMBL" id="CP024201">
    <property type="protein sequence ID" value="ATQ40938.1"/>
    <property type="molecule type" value="Genomic_DNA"/>
</dbReference>
<accession>A0A2D2ASE7</accession>
<protein>
    <submittedName>
        <fullName evidence="2">Flp pilus assembly protein CpaB</fullName>
    </submittedName>
</protein>
<dbReference type="Pfam" id="PF16976">
    <property type="entry name" value="RcpC"/>
    <property type="match status" value="1"/>
</dbReference>
<dbReference type="InterPro" id="IPR031571">
    <property type="entry name" value="RcpC_dom"/>
</dbReference>
<evidence type="ECO:0000313" key="3">
    <source>
        <dbReference type="Proteomes" id="UP000228945"/>
    </source>
</evidence>
<dbReference type="SMART" id="SM00858">
    <property type="entry name" value="SAF"/>
    <property type="match status" value="1"/>
</dbReference>
<gene>
    <name evidence="2" type="primary">cpaB</name>
    <name evidence="2" type="ORF">CSW64_00205</name>
</gene>
<reference evidence="2 3" key="1">
    <citation type="submission" date="2017-10" db="EMBL/GenBank/DDBJ databases">
        <title>Genome sequence of Caulobacter mirabilis FWC38.</title>
        <authorList>
            <person name="Fiebig A."/>
            <person name="Crosson S."/>
        </authorList>
    </citation>
    <scope>NUCLEOTIDE SEQUENCE [LARGE SCALE GENOMIC DNA]</scope>
    <source>
        <strain evidence="2 3">FWC 38</strain>
    </source>
</reference>
<dbReference type="RefSeq" id="WP_099620195.1">
    <property type="nucleotide sequence ID" value="NZ_CP024201.1"/>
</dbReference>
<dbReference type="CDD" id="cd11614">
    <property type="entry name" value="SAF_CpaB_FlgA_like"/>
    <property type="match status" value="1"/>
</dbReference>
<dbReference type="InterPro" id="IPR017592">
    <property type="entry name" value="Pilus_assmbl_Flp-typ_CpaB"/>
</dbReference>
<dbReference type="Proteomes" id="UP000228945">
    <property type="component" value="Chromosome"/>
</dbReference>
<name>A0A2D2ASE7_9CAUL</name>
<dbReference type="NCBIfam" id="TIGR03177">
    <property type="entry name" value="pilus_cpaB"/>
    <property type="match status" value="1"/>
</dbReference>
<dbReference type="InterPro" id="IPR013974">
    <property type="entry name" value="SAF"/>
</dbReference>
<feature type="domain" description="SAF" evidence="1">
    <location>
        <begin position="48"/>
        <end position="140"/>
    </location>
</feature>
<proteinExistence type="predicted"/>
<dbReference type="KEGG" id="cmb:CSW64_00205"/>
<evidence type="ECO:0000313" key="2">
    <source>
        <dbReference type="EMBL" id="ATQ40938.1"/>
    </source>
</evidence>
<evidence type="ECO:0000259" key="1">
    <source>
        <dbReference type="SMART" id="SM00858"/>
    </source>
</evidence>
<dbReference type="AlphaFoldDB" id="A0A2D2ASE7"/>
<dbReference type="Pfam" id="PF08666">
    <property type="entry name" value="SAF"/>
    <property type="match status" value="1"/>
</dbReference>
<dbReference type="OrthoDB" id="163768at2"/>
<sequence>MNAARLFILVIAAIAAIVLAFVVRGAFAPKKTAPAPAVAEAPASAPVARVLVAKRDLPVGARLVAADMGWQEWPASGLNPAYVTDGAPPAPKETGAAGAVKEAATAAGGLMGDPALQGFVGAVVREAFFAGEPIVARKTLKAGEGNFMSVVVRPGHRAMAIPVSADSAAGGFILPGDRVDLLLSKGGDSGKAAVTRTVLRNIRVLAIDQTAKAEPEAKALVGGVATLEVAASEAEVVAGAQAQAKSGAFLSLALRSYADAGGPTGRGSGAAASGESVRVWRAGQVSEVVVTQ</sequence>
<organism evidence="2 3">
    <name type="scientific">Caulobacter mirabilis</name>
    <dbReference type="NCBI Taxonomy" id="69666"/>
    <lineage>
        <taxon>Bacteria</taxon>
        <taxon>Pseudomonadati</taxon>
        <taxon>Pseudomonadota</taxon>
        <taxon>Alphaproteobacteria</taxon>
        <taxon>Caulobacterales</taxon>
        <taxon>Caulobacteraceae</taxon>
        <taxon>Caulobacter</taxon>
    </lineage>
</organism>
<keyword evidence="3" id="KW-1185">Reference proteome</keyword>